<feature type="signal peptide" evidence="2">
    <location>
        <begin position="1"/>
        <end position="23"/>
    </location>
</feature>
<keyword evidence="4" id="KW-1185">Reference proteome</keyword>
<evidence type="ECO:0000256" key="1">
    <source>
        <dbReference type="SAM" id="MobiDB-lite"/>
    </source>
</evidence>
<feature type="compositionally biased region" description="Low complexity" evidence="1">
    <location>
        <begin position="320"/>
        <end position="335"/>
    </location>
</feature>
<evidence type="ECO:0008006" key="5">
    <source>
        <dbReference type="Google" id="ProtNLM"/>
    </source>
</evidence>
<sequence length="631" mass="64524">MKLRHSILALCASTATAAPTSSADNNPLSVRALTCAQMGGSYTSAPTNTKFTVICKSTPNAAIPLSFLRTLSFDACLDACASLPLCVAAVYNSGFNDCNLYAAAGGVRSNPAYDFAVKAEPDPEPQPTTTAEATTSEPTTEAGSTTTAYLETTSSEIPTSEVLSVATSQATVDSTEVTSSIESTTVATTSEVLSTATTSTETSTAAKISTIPAESSTSEATTVPETATTSEELTISGTTTILETASLETSASFETSTMIAGTTTTDSGSSSTSEVPTETDDCDDSSNTEPTSPTSTLQPSETATTLTASATMTHDIPPGSESSSIASQSDSAVSSPCTTETQAATETSDSETVPDYGLPVTATSQYALPPSKVITVTEGGYVITKTVSCDTPSGTNAVVQGSSGGTNDYQTRTGHGGDVEVQPMTGSHNYLPPNHEDGGAYGSIDNHQTPTGHNGYADAQPTAGSHTNVHSQYVSDLPTGTGHNVHVEAQPTHGASLPDYKYGHSYAPVPSQGQHNKPQPDHENVQASDSIHHSPEGNNHGGPYPTQGHVAQSITAAPKPGNASPVTQGHEAASTTLATEAVVTNEAEAPKSTHGGDSSKAGEEPVSISGANRYQAMGCTWMAIVMGLMFI</sequence>
<keyword evidence="2" id="KW-0732">Signal</keyword>
<dbReference type="Proteomes" id="UP000265631">
    <property type="component" value="Unassembled WGS sequence"/>
</dbReference>
<feature type="compositionally biased region" description="Low complexity" evidence="1">
    <location>
        <begin position="287"/>
        <end position="313"/>
    </location>
</feature>
<reference evidence="3 4" key="1">
    <citation type="journal article" date="2018" name="PLoS Pathog.">
        <title>Evolution of structural diversity of trichothecenes, a family of toxins produced by plant pathogenic and entomopathogenic fungi.</title>
        <authorList>
            <person name="Proctor R.H."/>
            <person name="McCormick S.P."/>
            <person name="Kim H.S."/>
            <person name="Cardoza R.E."/>
            <person name="Stanley A.M."/>
            <person name="Lindo L."/>
            <person name="Kelly A."/>
            <person name="Brown D.W."/>
            <person name="Lee T."/>
            <person name="Vaughan M.M."/>
            <person name="Alexander N.J."/>
            <person name="Busman M."/>
            <person name="Gutierrez S."/>
        </authorList>
    </citation>
    <scope>NUCLEOTIDE SEQUENCE [LARGE SCALE GENOMIC DNA]</scope>
    <source>
        <strain evidence="3 4">NRRL 13405</strain>
    </source>
</reference>
<feature type="compositionally biased region" description="Acidic residues" evidence="1">
    <location>
        <begin position="277"/>
        <end position="286"/>
    </location>
</feature>
<feature type="region of interest" description="Disordered" evidence="1">
    <location>
        <begin position="119"/>
        <end position="144"/>
    </location>
</feature>
<feature type="region of interest" description="Disordered" evidence="1">
    <location>
        <begin position="586"/>
        <end position="605"/>
    </location>
</feature>
<feature type="compositionally biased region" description="Polar residues" evidence="1">
    <location>
        <begin position="212"/>
        <end position="230"/>
    </location>
</feature>
<feature type="compositionally biased region" description="Low complexity" evidence="1">
    <location>
        <begin position="127"/>
        <end position="144"/>
    </location>
</feature>
<feature type="compositionally biased region" description="Polar residues" evidence="1">
    <location>
        <begin position="336"/>
        <end position="351"/>
    </location>
</feature>
<feature type="compositionally biased region" description="Basic and acidic residues" evidence="1">
    <location>
        <begin position="518"/>
        <end position="535"/>
    </location>
</feature>
<dbReference type="EMBL" id="PXXK01000126">
    <property type="protein sequence ID" value="RFN50827.1"/>
    <property type="molecule type" value="Genomic_DNA"/>
</dbReference>
<feature type="compositionally biased region" description="Polar residues" evidence="1">
    <location>
        <begin position="462"/>
        <end position="474"/>
    </location>
</feature>
<gene>
    <name evidence="3" type="ORF">FIE12Z_4903</name>
</gene>
<feature type="region of interest" description="Disordered" evidence="1">
    <location>
        <begin position="260"/>
        <end position="356"/>
    </location>
</feature>
<feature type="chain" id="PRO_5017309385" description="Apple domain-containing protein" evidence="2">
    <location>
        <begin position="24"/>
        <end position="631"/>
    </location>
</feature>
<evidence type="ECO:0000256" key="2">
    <source>
        <dbReference type="SAM" id="SignalP"/>
    </source>
</evidence>
<proteinExistence type="predicted"/>
<name>A0A395MT03_9HYPO</name>
<dbReference type="STRING" id="2594813.A0A395MT03"/>
<organism evidence="3 4">
    <name type="scientific">Fusarium flagelliforme</name>
    <dbReference type="NCBI Taxonomy" id="2675880"/>
    <lineage>
        <taxon>Eukaryota</taxon>
        <taxon>Fungi</taxon>
        <taxon>Dikarya</taxon>
        <taxon>Ascomycota</taxon>
        <taxon>Pezizomycotina</taxon>
        <taxon>Sordariomycetes</taxon>
        <taxon>Hypocreomycetidae</taxon>
        <taxon>Hypocreales</taxon>
        <taxon>Nectriaceae</taxon>
        <taxon>Fusarium</taxon>
        <taxon>Fusarium incarnatum-equiseti species complex</taxon>
    </lineage>
</organism>
<feature type="compositionally biased region" description="Low complexity" evidence="1">
    <location>
        <begin position="197"/>
        <end position="211"/>
    </location>
</feature>
<comment type="caution">
    <text evidence="3">The sequence shown here is derived from an EMBL/GenBank/DDBJ whole genome shotgun (WGS) entry which is preliminary data.</text>
</comment>
<feature type="compositionally biased region" description="Low complexity" evidence="1">
    <location>
        <begin position="261"/>
        <end position="273"/>
    </location>
</feature>
<feature type="region of interest" description="Disordered" evidence="1">
    <location>
        <begin position="197"/>
        <end position="230"/>
    </location>
</feature>
<dbReference type="AlphaFoldDB" id="A0A395MT03"/>
<evidence type="ECO:0000313" key="3">
    <source>
        <dbReference type="EMBL" id="RFN50827.1"/>
    </source>
</evidence>
<protein>
    <recommendedName>
        <fullName evidence="5">Apple domain-containing protein</fullName>
    </recommendedName>
</protein>
<feature type="region of interest" description="Disordered" evidence="1">
    <location>
        <begin position="425"/>
        <end position="549"/>
    </location>
</feature>
<accession>A0A395MT03</accession>
<evidence type="ECO:0000313" key="4">
    <source>
        <dbReference type="Proteomes" id="UP000265631"/>
    </source>
</evidence>